<comment type="caution">
    <text evidence="2">The sequence shown here is derived from an EMBL/GenBank/DDBJ whole genome shotgun (WGS) entry which is preliminary data.</text>
</comment>
<keyword evidence="3" id="KW-1185">Reference proteome</keyword>
<feature type="region of interest" description="Disordered" evidence="1">
    <location>
        <begin position="114"/>
        <end position="134"/>
    </location>
</feature>
<name>A0A6H3NQ17_9LEPT</name>
<accession>A0A6H3NQ17</accession>
<feature type="region of interest" description="Disordered" evidence="1">
    <location>
        <begin position="380"/>
        <end position="413"/>
    </location>
</feature>
<proteinExistence type="predicted"/>
<evidence type="ECO:0000256" key="1">
    <source>
        <dbReference type="SAM" id="MobiDB-lite"/>
    </source>
</evidence>
<sequence>MALLNNQPIQTGRVTPEQRNSINDYLMKKHSLNFLPANGDPSLINKLSSETPGEQIAVTPIESRLSDMAMNPNRQASITDSLDYSKTVPSVQSKVDVPTPKPINPEVKAYVQKKMNPQSETSKPSEAKKEDENPFDWSYVAQGISSLGDAMRAGSGGASNQGQIASTFQGMRDSRDAKIEQAKLNDPNNEKAVEYRDFIKNNFNPKLLKDVDLNKMSLSDMQSMYGQIKDREGADLQRQMMMAKAGAGKSVKPPTENQAKAKTFGDRMAMSNKIISQIETKDDGYNPGQMSSFGMTPERWKSDDRKSYETAQSDWIQANLRKESGSAISDEEFSKNAKTYFPQAGDSPEILKQKAQLRGIMENNMKSEARPAYEYDIQFSAPRQPSNNGESVMRHPKTGKMYRVKDGKNIGEI</sequence>
<feature type="region of interest" description="Disordered" evidence="1">
    <location>
        <begin position="280"/>
        <end position="301"/>
    </location>
</feature>
<dbReference type="Proteomes" id="UP000297649">
    <property type="component" value="Unassembled WGS sequence"/>
</dbReference>
<dbReference type="EMBL" id="RQHU01000019">
    <property type="protein sequence ID" value="TGN12355.1"/>
    <property type="molecule type" value="Genomic_DNA"/>
</dbReference>
<feature type="compositionally biased region" description="Basic and acidic residues" evidence="1">
    <location>
        <begin position="123"/>
        <end position="132"/>
    </location>
</feature>
<reference evidence="2" key="1">
    <citation type="journal article" date="2019" name="PLoS Negl. Trop. Dis.">
        <title>Revisiting the worldwide diversity of Leptospira species in the environment.</title>
        <authorList>
            <person name="Vincent A.T."/>
            <person name="Schiettekatte O."/>
            <person name="Bourhy P."/>
            <person name="Veyrier F.J."/>
            <person name="Picardeau M."/>
        </authorList>
    </citation>
    <scope>NUCLEOTIDE SEQUENCE [LARGE SCALE GENOMIC DNA]</scope>
    <source>
        <strain evidence="2">201601109</strain>
    </source>
</reference>
<organism evidence="2 3">
    <name type="scientific">Leptospira bandrabouensis</name>
    <dbReference type="NCBI Taxonomy" id="2484903"/>
    <lineage>
        <taxon>Bacteria</taxon>
        <taxon>Pseudomonadati</taxon>
        <taxon>Spirochaetota</taxon>
        <taxon>Spirochaetia</taxon>
        <taxon>Leptospirales</taxon>
        <taxon>Leptospiraceae</taxon>
        <taxon>Leptospira</taxon>
    </lineage>
</organism>
<dbReference type="RefSeq" id="WP_135781489.1">
    <property type="nucleotide sequence ID" value="NZ_RQHU01000019.1"/>
</dbReference>
<protein>
    <submittedName>
        <fullName evidence="2">Uncharacterized protein</fullName>
    </submittedName>
</protein>
<feature type="compositionally biased region" description="Basic and acidic residues" evidence="1">
    <location>
        <begin position="403"/>
        <end position="413"/>
    </location>
</feature>
<feature type="compositionally biased region" description="Polar residues" evidence="1">
    <location>
        <begin position="381"/>
        <end position="390"/>
    </location>
</feature>
<evidence type="ECO:0000313" key="3">
    <source>
        <dbReference type="Proteomes" id="UP000297649"/>
    </source>
</evidence>
<evidence type="ECO:0000313" key="2">
    <source>
        <dbReference type="EMBL" id="TGN12355.1"/>
    </source>
</evidence>
<dbReference type="AlphaFoldDB" id="A0A6H3NQ17"/>
<gene>
    <name evidence="2" type="ORF">EHR08_13315</name>
</gene>